<organism evidence="2 3">
    <name type="scientific">Psilocybe cf. subviscida</name>
    <dbReference type="NCBI Taxonomy" id="2480587"/>
    <lineage>
        <taxon>Eukaryota</taxon>
        <taxon>Fungi</taxon>
        <taxon>Dikarya</taxon>
        <taxon>Basidiomycota</taxon>
        <taxon>Agaricomycotina</taxon>
        <taxon>Agaricomycetes</taxon>
        <taxon>Agaricomycetidae</taxon>
        <taxon>Agaricales</taxon>
        <taxon>Agaricineae</taxon>
        <taxon>Strophariaceae</taxon>
        <taxon>Psilocybe</taxon>
    </lineage>
</organism>
<accession>A0A8H5BT68</accession>
<dbReference type="EMBL" id="JAACJJ010000014">
    <property type="protein sequence ID" value="KAF5327907.1"/>
    <property type="molecule type" value="Genomic_DNA"/>
</dbReference>
<feature type="chain" id="PRO_5033986273" evidence="1">
    <location>
        <begin position="20"/>
        <end position="258"/>
    </location>
</feature>
<proteinExistence type="predicted"/>
<evidence type="ECO:0000313" key="3">
    <source>
        <dbReference type="Proteomes" id="UP000567179"/>
    </source>
</evidence>
<evidence type="ECO:0000256" key="1">
    <source>
        <dbReference type="SAM" id="SignalP"/>
    </source>
</evidence>
<feature type="signal peptide" evidence="1">
    <location>
        <begin position="1"/>
        <end position="19"/>
    </location>
</feature>
<dbReference type="AlphaFoldDB" id="A0A8H5BT68"/>
<dbReference type="Proteomes" id="UP000567179">
    <property type="component" value="Unassembled WGS sequence"/>
</dbReference>
<protein>
    <submittedName>
        <fullName evidence="2">Uncharacterized protein</fullName>
    </submittedName>
</protein>
<reference evidence="2 3" key="1">
    <citation type="journal article" date="2020" name="ISME J.">
        <title>Uncovering the hidden diversity of litter-decomposition mechanisms in mushroom-forming fungi.</title>
        <authorList>
            <person name="Floudas D."/>
            <person name="Bentzer J."/>
            <person name="Ahren D."/>
            <person name="Johansson T."/>
            <person name="Persson P."/>
            <person name="Tunlid A."/>
        </authorList>
    </citation>
    <scope>NUCLEOTIDE SEQUENCE [LARGE SCALE GENOMIC DNA]</scope>
    <source>
        <strain evidence="2 3">CBS 101986</strain>
    </source>
</reference>
<name>A0A8H5BT68_9AGAR</name>
<gene>
    <name evidence="2" type="ORF">D9619_004908</name>
</gene>
<keyword evidence="1" id="KW-0732">Signal</keyword>
<comment type="caution">
    <text evidence="2">The sequence shown here is derived from an EMBL/GenBank/DDBJ whole genome shotgun (WGS) entry which is preliminary data.</text>
</comment>
<keyword evidence="3" id="KW-1185">Reference proteome</keyword>
<evidence type="ECO:0000313" key="2">
    <source>
        <dbReference type="EMBL" id="KAF5327907.1"/>
    </source>
</evidence>
<sequence length="258" mass="28831">MQLKSYVVPLLALVSLAAANLSDLASYEEGHLNSLGAVHGRLEDPMIYGTVNSISCSKRSFTCTATILCDETFVLIFGLKGGGRGRRGRPWRATWPLRSYRLAQGFEGASDISPAENFGRLNPFSIRCDGYYNPHTCKGYVGGSKVIAEWQVLVYRQPGTFRPIDGLSEDELNLWAAHDVNLADDEGMTSEMNDGMDTWSEENDDDNVYADVEDMQVDEAYNPGGVPVSRMTCSRKTRRCTADLIFGRNNYKAFWYFR</sequence>